<evidence type="ECO:0000313" key="7">
    <source>
        <dbReference type="Ensembl" id="ENSACIP00000014076.1"/>
    </source>
</evidence>
<reference evidence="7" key="2">
    <citation type="submission" date="2025-09" db="UniProtKB">
        <authorList>
            <consortium name="Ensembl"/>
        </authorList>
    </citation>
    <scope>IDENTIFICATION</scope>
</reference>
<dbReference type="InterPro" id="IPR050494">
    <property type="entry name" value="Ser_Thr_dual-spec_kinase"/>
</dbReference>
<dbReference type="PROSITE" id="PS50011">
    <property type="entry name" value="PROTEIN_KINASE_DOM"/>
    <property type="match status" value="1"/>
</dbReference>
<dbReference type="Ensembl" id="ENSACIT00000014457.1">
    <property type="protein sequence ID" value="ENSACIP00000014076.1"/>
    <property type="gene ID" value="ENSACIG00000010796.1"/>
</dbReference>
<keyword evidence="3" id="KW-0547">Nucleotide-binding</keyword>
<dbReference type="GO" id="GO:0003713">
    <property type="term" value="F:transcription coactivator activity"/>
    <property type="evidence" value="ECO:0007669"/>
    <property type="project" value="TreeGrafter"/>
</dbReference>
<evidence type="ECO:0000256" key="4">
    <source>
        <dbReference type="ARBA" id="ARBA00022777"/>
    </source>
</evidence>
<evidence type="ECO:0000259" key="6">
    <source>
        <dbReference type="PROSITE" id="PS50011"/>
    </source>
</evidence>
<protein>
    <recommendedName>
        <fullName evidence="6">Protein kinase domain-containing protein</fullName>
    </recommendedName>
</protein>
<dbReference type="SUPFAM" id="SSF56112">
    <property type="entry name" value="Protein kinase-like (PK-like)"/>
    <property type="match status" value="1"/>
</dbReference>
<dbReference type="PANTHER" id="PTHR24058:SF53">
    <property type="entry name" value="HOMEODOMAIN-INTERACTING PROTEIN KINASE 2"/>
    <property type="match status" value="1"/>
</dbReference>
<keyword evidence="2" id="KW-0808">Transferase</keyword>
<dbReference type="InterPro" id="IPR000719">
    <property type="entry name" value="Prot_kinase_dom"/>
</dbReference>
<dbReference type="GO" id="GO:0004713">
    <property type="term" value="F:protein tyrosine kinase activity"/>
    <property type="evidence" value="ECO:0007669"/>
    <property type="project" value="TreeGrafter"/>
</dbReference>
<dbReference type="Pfam" id="PF00069">
    <property type="entry name" value="Pkinase"/>
    <property type="match status" value="1"/>
</dbReference>
<dbReference type="GO" id="GO:0016605">
    <property type="term" value="C:PML body"/>
    <property type="evidence" value="ECO:0007669"/>
    <property type="project" value="TreeGrafter"/>
</dbReference>
<keyword evidence="5" id="KW-0067">ATP-binding</keyword>
<dbReference type="GO" id="GO:0004674">
    <property type="term" value="F:protein serine/threonine kinase activity"/>
    <property type="evidence" value="ECO:0007669"/>
    <property type="project" value="UniProtKB-KW"/>
</dbReference>
<dbReference type="PANTHER" id="PTHR24058">
    <property type="entry name" value="DUAL SPECIFICITY PROTEIN KINASE"/>
    <property type="match status" value="1"/>
</dbReference>
<dbReference type="GeneTree" id="ENSGT00940000164472"/>
<feature type="domain" description="Protein kinase" evidence="6">
    <location>
        <begin position="1"/>
        <end position="313"/>
    </location>
</feature>
<sequence length="332" mass="37406">MAFLGEGCCGFVTRCRNTETNQAVAIKVNKDTPPIREQAQKEILMLKQLQDLDPDSCNIVKWNGLFLDRQHICLNFELLDQSLLDYIRDRYIQGLPISQLRPILYQLINALSHLSSKEIVHTDLKTDNLMVVDRSQFPVKVKIIDFGLARNISSLKPDDRVQNRWHRAPEAMIGAPLNQAIDMWSLGLIAVELATGLPLYPGETDYTKCYFVKDNTHSGQDLLGVNLFLSNVLAYKTNFHSSPLNPSLSVHKEFGASTPLADTVINKSVFYHTTYWQIFFLAILTTCFLATVGSRCLTPSLLLAAIFSQNVFVCCTCTVHRDSLLFMLTTIS</sequence>
<dbReference type="GO" id="GO:0005524">
    <property type="term" value="F:ATP binding"/>
    <property type="evidence" value="ECO:0007669"/>
    <property type="project" value="UniProtKB-KW"/>
</dbReference>
<evidence type="ECO:0000256" key="5">
    <source>
        <dbReference type="ARBA" id="ARBA00022840"/>
    </source>
</evidence>
<dbReference type="Gene3D" id="1.10.510.10">
    <property type="entry name" value="Transferase(Phosphotransferase) domain 1"/>
    <property type="match status" value="1"/>
</dbReference>
<dbReference type="SMART" id="SM00220">
    <property type="entry name" value="S_TKc"/>
    <property type="match status" value="1"/>
</dbReference>
<keyword evidence="8" id="KW-1185">Reference proteome</keyword>
<evidence type="ECO:0000256" key="3">
    <source>
        <dbReference type="ARBA" id="ARBA00022741"/>
    </source>
</evidence>
<dbReference type="InterPro" id="IPR008271">
    <property type="entry name" value="Ser/Thr_kinase_AS"/>
</dbReference>
<dbReference type="Gene3D" id="3.30.200.20">
    <property type="entry name" value="Phosphorylase Kinase, domain 1"/>
    <property type="match status" value="1"/>
</dbReference>
<organism evidence="7 8">
    <name type="scientific">Amphilophus citrinellus</name>
    <name type="common">Midas cichlid</name>
    <name type="synonym">Cichlasoma citrinellum</name>
    <dbReference type="NCBI Taxonomy" id="61819"/>
    <lineage>
        <taxon>Eukaryota</taxon>
        <taxon>Metazoa</taxon>
        <taxon>Chordata</taxon>
        <taxon>Craniata</taxon>
        <taxon>Vertebrata</taxon>
        <taxon>Euteleostomi</taxon>
        <taxon>Actinopterygii</taxon>
        <taxon>Neopterygii</taxon>
        <taxon>Teleostei</taxon>
        <taxon>Neoteleostei</taxon>
        <taxon>Acanthomorphata</taxon>
        <taxon>Ovalentaria</taxon>
        <taxon>Cichlomorphae</taxon>
        <taxon>Cichliformes</taxon>
        <taxon>Cichlidae</taxon>
        <taxon>New World cichlids</taxon>
        <taxon>Cichlasomatinae</taxon>
        <taxon>Heroini</taxon>
        <taxon>Amphilophus</taxon>
    </lineage>
</organism>
<dbReference type="GO" id="GO:0007224">
    <property type="term" value="P:smoothened signaling pathway"/>
    <property type="evidence" value="ECO:0007669"/>
    <property type="project" value="TreeGrafter"/>
</dbReference>
<name>A0A3Q0RTN6_AMPCI</name>
<dbReference type="GO" id="GO:0005737">
    <property type="term" value="C:cytoplasm"/>
    <property type="evidence" value="ECO:0007669"/>
    <property type="project" value="TreeGrafter"/>
</dbReference>
<evidence type="ECO:0000256" key="1">
    <source>
        <dbReference type="ARBA" id="ARBA00022527"/>
    </source>
</evidence>
<dbReference type="GO" id="GO:0046332">
    <property type="term" value="F:SMAD binding"/>
    <property type="evidence" value="ECO:0007669"/>
    <property type="project" value="TreeGrafter"/>
</dbReference>
<dbReference type="Proteomes" id="UP000261340">
    <property type="component" value="Unplaced"/>
</dbReference>
<keyword evidence="1" id="KW-0723">Serine/threonine-protein kinase</keyword>
<proteinExistence type="predicted"/>
<keyword evidence="4" id="KW-0418">Kinase</keyword>
<reference evidence="7" key="1">
    <citation type="submission" date="2025-08" db="UniProtKB">
        <authorList>
            <consortium name="Ensembl"/>
        </authorList>
    </citation>
    <scope>IDENTIFICATION</scope>
</reference>
<evidence type="ECO:0000256" key="2">
    <source>
        <dbReference type="ARBA" id="ARBA00022679"/>
    </source>
</evidence>
<dbReference type="GO" id="GO:0042771">
    <property type="term" value="P:intrinsic apoptotic signaling pathway in response to DNA damage by p53 class mediator"/>
    <property type="evidence" value="ECO:0007669"/>
    <property type="project" value="TreeGrafter"/>
</dbReference>
<dbReference type="AlphaFoldDB" id="A0A3Q0RTN6"/>
<dbReference type="InterPro" id="IPR011009">
    <property type="entry name" value="Kinase-like_dom_sf"/>
</dbReference>
<dbReference type="PROSITE" id="PS00108">
    <property type="entry name" value="PROTEIN_KINASE_ST"/>
    <property type="match status" value="1"/>
</dbReference>
<dbReference type="GO" id="GO:0045944">
    <property type="term" value="P:positive regulation of transcription by RNA polymerase II"/>
    <property type="evidence" value="ECO:0007669"/>
    <property type="project" value="TreeGrafter"/>
</dbReference>
<evidence type="ECO:0000313" key="8">
    <source>
        <dbReference type="Proteomes" id="UP000261340"/>
    </source>
</evidence>
<accession>A0A3Q0RTN6</accession>
<dbReference type="GO" id="GO:0003714">
    <property type="term" value="F:transcription corepressor activity"/>
    <property type="evidence" value="ECO:0007669"/>
    <property type="project" value="TreeGrafter"/>
</dbReference>